<organism evidence="2 3">
    <name type="scientific">Ichthyophthirius multifiliis</name>
    <name type="common">White spot disease agent</name>
    <name type="synonym">Ich</name>
    <dbReference type="NCBI Taxonomy" id="5932"/>
    <lineage>
        <taxon>Eukaryota</taxon>
        <taxon>Sar</taxon>
        <taxon>Alveolata</taxon>
        <taxon>Ciliophora</taxon>
        <taxon>Intramacronucleata</taxon>
        <taxon>Oligohymenophorea</taxon>
        <taxon>Hymenostomatida</taxon>
        <taxon>Ophryoglenina</taxon>
        <taxon>Ichthyophthirius</taxon>
    </lineage>
</organism>
<keyword evidence="1" id="KW-0812">Transmembrane</keyword>
<evidence type="ECO:0000256" key="1">
    <source>
        <dbReference type="SAM" id="Phobius"/>
    </source>
</evidence>
<dbReference type="RefSeq" id="XP_004027481.1">
    <property type="nucleotide sequence ID" value="XM_004027432.1"/>
</dbReference>
<proteinExistence type="predicted"/>
<sequence>MNQQFQQFQVQSLVFCQKLYQINKQNLILKYFFTLFFLQQYLLVDLMPERLCFFSIFLLFYFTEQLVLYQNFLQFPLQQFSFYNLAFFFGKKQYQYI</sequence>
<protein>
    <recommendedName>
        <fullName evidence="4">Transmembrane protein</fullName>
    </recommendedName>
</protein>
<gene>
    <name evidence="2" type="ORF">IMG5_182440</name>
</gene>
<accession>G0R319</accession>
<dbReference type="AlphaFoldDB" id="G0R319"/>
<feature type="transmembrane region" description="Helical" evidence="1">
    <location>
        <begin position="27"/>
        <end position="44"/>
    </location>
</feature>
<keyword evidence="1" id="KW-1133">Transmembrane helix</keyword>
<reference evidence="2 3" key="1">
    <citation type="submission" date="2011-07" db="EMBL/GenBank/DDBJ databases">
        <authorList>
            <person name="Coyne R."/>
            <person name="Brami D."/>
            <person name="Johnson J."/>
            <person name="Hostetler J."/>
            <person name="Hannick L."/>
            <person name="Clark T."/>
            <person name="Cassidy-Hanley D."/>
            <person name="Inman J."/>
        </authorList>
    </citation>
    <scope>NUCLEOTIDE SEQUENCE [LARGE SCALE GENOMIC DNA]</scope>
    <source>
        <strain evidence="2 3">G5</strain>
    </source>
</reference>
<evidence type="ECO:0000313" key="2">
    <source>
        <dbReference type="EMBL" id="EGR28136.1"/>
    </source>
</evidence>
<dbReference type="EMBL" id="GL984287">
    <property type="protein sequence ID" value="EGR28136.1"/>
    <property type="molecule type" value="Genomic_DNA"/>
</dbReference>
<keyword evidence="1" id="KW-0472">Membrane</keyword>
<dbReference type="Proteomes" id="UP000008983">
    <property type="component" value="Unassembled WGS sequence"/>
</dbReference>
<dbReference type="GeneID" id="14904212"/>
<keyword evidence="3" id="KW-1185">Reference proteome</keyword>
<feature type="transmembrane region" description="Helical" evidence="1">
    <location>
        <begin position="51"/>
        <end position="72"/>
    </location>
</feature>
<evidence type="ECO:0000313" key="3">
    <source>
        <dbReference type="Proteomes" id="UP000008983"/>
    </source>
</evidence>
<name>G0R319_ICHMU</name>
<evidence type="ECO:0008006" key="4">
    <source>
        <dbReference type="Google" id="ProtNLM"/>
    </source>
</evidence>
<dbReference type="InParanoid" id="G0R319"/>